<dbReference type="InterPro" id="IPR019534">
    <property type="entry name" value="DUF2452"/>
</dbReference>
<dbReference type="Pfam" id="PF10504">
    <property type="entry name" value="DUF2452"/>
    <property type="match status" value="1"/>
</dbReference>
<dbReference type="OrthoDB" id="662061at2"/>
<dbReference type="RefSeq" id="WP_121907904.1">
    <property type="nucleotide sequence ID" value="NZ_REFC01000013.1"/>
</dbReference>
<keyword evidence="2" id="KW-1185">Reference proteome</keyword>
<comment type="caution">
    <text evidence="1">The sequence shown here is derived from an EMBL/GenBank/DDBJ whole genome shotgun (WGS) entry which is preliminary data.</text>
</comment>
<reference evidence="1 2" key="1">
    <citation type="submission" date="2018-10" db="EMBL/GenBank/DDBJ databases">
        <title>Genomic Encyclopedia of Archaeal and Bacterial Type Strains, Phase II (KMG-II): from individual species to whole genera.</title>
        <authorList>
            <person name="Goeker M."/>
        </authorList>
    </citation>
    <scope>NUCLEOTIDE SEQUENCE [LARGE SCALE GENOMIC DNA]</scope>
    <source>
        <strain evidence="1 2">DSM 23424</strain>
    </source>
</reference>
<evidence type="ECO:0000313" key="2">
    <source>
        <dbReference type="Proteomes" id="UP000271339"/>
    </source>
</evidence>
<name>A0A3L9YIC5_9FLAO</name>
<organism evidence="1 2">
    <name type="scientific">Ulvibacter antarcticus</name>
    <dbReference type="NCBI Taxonomy" id="442714"/>
    <lineage>
        <taxon>Bacteria</taxon>
        <taxon>Pseudomonadati</taxon>
        <taxon>Bacteroidota</taxon>
        <taxon>Flavobacteriia</taxon>
        <taxon>Flavobacteriales</taxon>
        <taxon>Flavobacteriaceae</taxon>
        <taxon>Ulvibacter</taxon>
    </lineage>
</organism>
<proteinExistence type="predicted"/>
<accession>A0A3L9YIC5</accession>
<dbReference type="EMBL" id="REFC01000013">
    <property type="protein sequence ID" value="RMA58969.1"/>
    <property type="molecule type" value="Genomic_DNA"/>
</dbReference>
<sequence length="133" mass="15380">MSTNKIPDNVVINSEEGTYTASLKPYGTNVGAPSITAIDTISWKHRNIHKVNKQFKTKFLELKAVHDQLMASYEYNNLVYKAKFNFEPIVGEKYHLYRDKNSNMFLSVIAPEECNFDFVGSFYLNADLMWQKN</sequence>
<evidence type="ECO:0000313" key="1">
    <source>
        <dbReference type="EMBL" id="RMA58969.1"/>
    </source>
</evidence>
<dbReference type="Proteomes" id="UP000271339">
    <property type="component" value="Unassembled WGS sequence"/>
</dbReference>
<gene>
    <name evidence="1" type="ORF">BXY75_2351</name>
</gene>
<protein>
    <submittedName>
        <fullName evidence="1">Uncharacterized protein DUF2452</fullName>
    </submittedName>
</protein>
<dbReference type="AlphaFoldDB" id="A0A3L9YIC5"/>